<feature type="transmembrane region" description="Helical" evidence="7">
    <location>
        <begin position="143"/>
        <end position="167"/>
    </location>
</feature>
<dbReference type="PANTHER" id="PTHR33048">
    <property type="entry name" value="PTH11-LIKE INTEGRAL MEMBRANE PROTEIN (AFU_ORTHOLOGUE AFUA_5G11245)"/>
    <property type="match status" value="1"/>
</dbReference>
<feature type="domain" description="Rhodopsin" evidence="8">
    <location>
        <begin position="49"/>
        <end position="287"/>
    </location>
</feature>
<feature type="region of interest" description="Disordered" evidence="6">
    <location>
        <begin position="313"/>
        <end position="362"/>
    </location>
</feature>
<organism evidence="9 10">
    <name type="scientific">Cyphellophora attinorum</name>
    <dbReference type="NCBI Taxonomy" id="1664694"/>
    <lineage>
        <taxon>Eukaryota</taxon>
        <taxon>Fungi</taxon>
        <taxon>Dikarya</taxon>
        <taxon>Ascomycota</taxon>
        <taxon>Pezizomycotina</taxon>
        <taxon>Eurotiomycetes</taxon>
        <taxon>Chaetothyriomycetidae</taxon>
        <taxon>Chaetothyriales</taxon>
        <taxon>Cyphellophoraceae</taxon>
        <taxon>Cyphellophora</taxon>
    </lineage>
</organism>
<feature type="transmembrane region" description="Helical" evidence="7">
    <location>
        <begin position="107"/>
        <end position="131"/>
    </location>
</feature>
<protein>
    <recommendedName>
        <fullName evidence="8">Rhodopsin domain-containing protein</fullName>
    </recommendedName>
</protein>
<keyword evidence="2 7" id="KW-0812">Transmembrane</keyword>
<evidence type="ECO:0000256" key="3">
    <source>
        <dbReference type="ARBA" id="ARBA00022989"/>
    </source>
</evidence>
<evidence type="ECO:0000313" key="10">
    <source>
        <dbReference type="Proteomes" id="UP000038010"/>
    </source>
</evidence>
<keyword evidence="10" id="KW-1185">Reference proteome</keyword>
<comment type="caution">
    <text evidence="9">The sequence shown here is derived from an EMBL/GenBank/DDBJ whole genome shotgun (WGS) entry which is preliminary data.</text>
</comment>
<keyword evidence="3 7" id="KW-1133">Transmembrane helix</keyword>
<evidence type="ECO:0000256" key="1">
    <source>
        <dbReference type="ARBA" id="ARBA00004141"/>
    </source>
</evidence>
<evidence type="ECO:0000256" key="2">
    <source>
        <dbReference type="ARBA" id="ARBA00022692"/>
    </source>
</evidence>
<dbReference type="InterPro" id="IPR052337">
    <property type="entry name" value="SAT4-like"/>
</dbReference>
<dbReference type="RefSeq" id="XP_017995187.1">
    <property type="nucleotide sequence ID" value="XM_018143876.1"/>
</dbReference>
<comment type="subcellular location">
    <subcellularLocation>
        <location evidence="1">Membrane</location>
        <topology evidence="1">Multi-pass membrane protein</topology>
    </subcellularLocation>
</comment>
<evidence type="ECO:0000256" key="4">
    <source>
        <dbReference type="ARBA" id="ARBA00023136"/>
    </source>
</evidence>
<dbReference type="Proteomes" id="UP000038010">
    <property type="component" value="Unassembled WGS sequence"/>
</dbReference>
<feature type="transmembrane region" description="Helical" evidence="7">
    <location>
        <begin position="187"/>
        <end position="213"/>
    </location>
</feature>
<evidence type="ECO:0000256" key="6">
    <source>
        <dbReference type="SAM" id="MobiDB-lite"/>
    </source>
</evidence>
<feature type="transmembrane region" description="Helical" evidence="7">
    <location>
        <begin position="31"/>
        <end position="53"/>
    </location>
</feature>
<gene>
    <name evidence="9" type="ORF">AB675_3794</name>
</gene>
<sequence>MSMTNGVLTALPAPEGYVVDFENPNQVGHVAGYWVTGVGLAIATTFLCMRLYTRIFISRNFSIEDVAVILSFAFGTVTQGILLDNWITKTAGVHAWEMPFERYQDFTLLIMVASICYVPCLGFAKLSILILYHRLSKLKWFKICTYIVMSIVASYSIGIVLALIFPCQPIAMNWDLSITEGKCIDKAAIYLATAAVNVITDFIILALPIPVVLRLQMKRTKKIAVIGLFMVGSATFITSIVRLVYMVPMVKNFDQTRVVSVPCVWINVEANLAILAISLPTLRTFLRHFFPSIFDDSQAPGYSGGSGLKNYYNKRRGPGGSVSKHGRSGTFDGSTHVGTHNRSIVGRYGRMGSGSKTYDDDDDTKQFGSSVNEHHLDHELETRHLKSLDGVYDGNQSHHDAIAYPGRLQAARRYESTGDYNSNVRGGGPPSTGVRRHTSRANADVESGETEIADDGSDKAIWQTKTVTVERTR</sequence>
<evidence type="ECO:0000256" key="5">
    <source>
        <dbReference type="ARBA" id="ARBA00038359"/>
    </source>
</evidence>
<dbReference type="GeneID" id="28735756"/>
<dbReference type="PANTHER" id="PTHR33048:SF124">
    <property type="entry name" value="INTEGRAL MEMBRANE PROTEIN"/>
    <property type="match status" value="1"/>
</dbReference>
<dbReference type="GO" id="GO:0016020">
    <property type="term" value="C:membrane"/>
    <property type="evidence" value="ECO:0007669"/>
    <property type="project" value="UniProtKB-SubCell"/>
</dbReference>
<dbReference type="STRING" id="1664694.A0A0N1H272"/>
<feature type="compositionally biased region" description="Polar residues" evidence="6">
    <location>
        <begin position="331"/>
        <end position="342"/>
    </location>
</feature>
<feature type="transmembrane region" description="Helical" evidence="7">
    <location>
        <begin position="225"/>
        <end position="247"/>
    </location>
</feature>
<feature type="region of interest" description="Disordered" evidence="6">
    <location>
        <begin position="418"/>
        <end position="454"/>
    </location>
</feature>
<dbReference type="AlphaFoldDB" id="A0A0N1H272"/>
<evidence type="ECO:0000259" key="8">
    <source>
        <dbReference type="Pfam" id="PF20684"/>
    </source>
</evidence>
<dbReference type="VEuPathDB" id="FungiDB:AB675_3794"/>
<dbReference type="InterPro" id="IPR049326">
    <property type="entry name" value="Rhodopsin_dom_fungi"/>
</dbReference>
<evidence type="ECO:0000256" key="7">
    <source>
        <dbReference type="SAM" id="Phobius"/>
    </source>
</evidence>
<dbReference type="OrthoDB" id="5342292at2759"/>
<dbReference type="EMBL" id="LFJN01000042">
    <property type="protein sequence ID" value="KPI35224.1"/>
    <property type="molecule type" value="Genomic_DNA"/>
</dbReference>
<feature type="transmembrane region" description="Helical" evidence="7">
    <location>
        <begin position="65"/>
        <end position="87"/>
    </location>
</feature>
<evidence type="ECO:0000313" key="9">
    <source>
        <dbReference type="EMBL" id="KPI35224.1"/>
    </source>
</evidence>
<name>A0A0N1H272_9EURO</name>
<reference evidence="9 10" key="1">
    <citation type="submission" date="2015-06" db="EMBL/GenBank/DDBJ databases">
        <title>Draft genome of the ant-associated black yeast Phialophora attae CBS 131958.</title>
        <authorList>
            <person name="Moreno L.F."/>
            <person name="Stielow B.J."/>
            <person name="de Hoog S."/>
            <person name="Vicente V.A."/>
            <person name="Weiss V.A."/>
            <person name="de Vries M."/>
            <person name="Cruz L.M."/>
            <person name="Souza E.M."/>
        </authorList>
    </citation>
    <scope>NUCLEOTIDE SEQUENCE [LARGE SCALE GENOMIC DNA]</scope>
    <source>
        <strain evidence="9 10">CBS 131958</strain>
    </source>
</reference>
<keyword evidence="4 7" id="KW-0472">Membrane</keyword>
<dbReference type="Pfam" id="PF20684">
    <property type="entry name" value="Fung_rhodopsin"/>
    <property type="match status" value="1"/>
</dbReference>
<proteinExistence type="inferred from homology"/>
<accession>A0A0N1H272</accession>
<comment type="similarity">
    <text evidence="5">Belongs to the SAT4 family.</text>
</comment>